<accession>A0A4R5C7E9</accession>
<evidence type="ECO:0000256" key="1">
    <source>
        <dbReference type="SAM" id="SignalP"/>
    </source>
</evidence>
<gene>
    <name evidence="2" type="ORF">E1298_06610</name>
</gene>
<feature type="chain" id="PRO_5020202092" evidence="1">
    <location>
        <begin position="26"/>
        <end position="143"/>
    </location>
</feature>
<evidence type="ECO:0000313" key="3">
    <source>
        <dbReference type="Proteomes" id="UP000294513"/>
    </source>
</evidence>
<evidence type="ECO:0000313" key="2">
    <source>
        <dbReference type="EMBL" id="TDD94649.1"/>
    </source>
</evidence>
<name>A0A4R5C7E9_9ACTN</name>
<proteinExistence type="predicted"/>
<feature type="signal peptide" evidence="1">
    <location>
        <begin position="1"/>
        <end position="25"/>
    </location>
</feature>
<dbReference type="OrthoDB" id="9948911at2"/>
<dbReference type="EMBL" id="SMKU01000018">
    <property type="protein sequence ID" value="TDD94649.1"/>
    <property type="molecule type" value="Genomic_DNA"/>
</dbReference>
<protein>
    <submittedName>
        <fullName evidence="2">Uncharacterized protein</fullName>
    </submittedName>
</protein>
<keyword evidence="1" id="KW-0732">Signal</keyword>
<organism evidence="2 3">
    <name type="scientific">Actinomadura rubrisoli</name>
    <dbReference type="NCBI Taxonomy" id="2530368"/>
    <lineage>
        <taxon>Bacteria</taxon>
        <taxon>Bacillati</taxon>
        <taxon>Actinomycetota</taxon>
        <taxon>Actinomycetes</taxon>
        <taxon>Streptosporangiales</taxon>
        <taxon>Thermomonosporaceae</taxon>
        <taxon>Actinomadura</taxon>
    </lineage>
</organism>
<reference evidence="2 3" key="1">
    <citation type="submission" date="2019-03" db="EMBL/GenBank/DDBJ databases">
        <title>Draft genome sequences of novel Actinobacteria.</title>
        <authorList>
            <person name="Sahin N."/>
            <person name="Ay H."/>
            <person name="Saygin H."/>
        </authorList>
    </citation>
    <scope>NUCLEOTIDE SEQUENCE [LARGE SCALE GENOMIC DNA]</scope>
    <source>
        <strain evidence="2 3">H3C3</strain>
    </source>
</reference>
<comment type="caution">
    <text evidence="2">The sequence shown here is derived from an EMBL/GenBank/DDBJ whole genome shotgun (WGS) entry which is preliminary data.</text>
</comment>
<dbReference type="AlphaFoldDB" id="A0A4R5C7E9"/>
<keyword evidence="3" id="KW-1185">Reference proteome</keyword>
<sequence length="143" mass="15986">MKLTRAKTMATIVFALSLVPVGAWLLPDPFDTKHQESDFDGHWKGTVTRPSGERWELEITVDVARKSGRFDVTSPTLRCSGELKVLAHADERLRLLQRLTQNFRGNCTPRASITLSLTDHHVHLTWRDADPAGATATGDLARR</sequence>
<dbReference type="RefSeq" id="WP_131890004.1">
    <property type="nucleotide sequence ID" value="NZ_SMKU01000018.1"/>
</dbReference>
<dbReference type="Proteomes" id="UP000294513">
    <property type="component" value="Unassembled WGS sequence"/>
</dbReference>